<evidence type="ECO:0000259" key="1">
    <source>
        <dbReference type="PROSITE" id="PS50075"/>
    </source>
</evidence>
<name>A0AAQ3LEA8_9BACT</name>
<keyword evidence="3" id="KW-1185">Reference proteome</keyword>
<protein>
    <submittedName>
        <fullName evidence="2">Phosphopantetheine-binding protein</fullName>
    </submittedName>
</protein>
<feature type="domain" description="Carrier" evidence="1">
    <location>
        <begin position="1"/>
        <end position="76"/>
    </location>
</feature>
<proteinExistence type="predicted"/>
<sequence>MTLDEFTSTWADSIDDLDAAAISEDTPLVDIPQWDSLAVLTTIAMCDAEYGISLTAQEIQSVTTVGELHALVSGKSS</sequence>
<gene>
    <name evidence="2" type="ORF">RZN69_07525</name>
</gene>
<evidence type="ECO:0000313" key="3">
    <source>
        <dbReference type="Proteomes" id="UP001304300"/>
    </source>
</evidence>
<accession>A0AAQ3LEA8</accession>
<dbReference type="RefSeq" id="WP_317835473.1">
    <property type="nucleotide sequence ID" value="NZ_CP136920.1"/>
</dbReference>
<dbReference type="AlphaFoldDB" id="A0AAQ3LEA8"/>
<dbReference type="InterPro" id="IPR009081">
    <property type="entry name" value="PP-bd_ACP"/>
</dbReference>
<organism evidence="2 3">
    <name type="scientific">Rubellicoccus peritrichatus</name>
    <dbReference type="NCBI Taxonomy" id="3080537"/>
    <lineage>
        <taxon>Bacteria</taxon>
        <taxon>Pseudomonadati</taxon>
        <taxon>Verrucomicrobiota</taxon>
        <taxon>Opitutia</taxon>
        <taxon>Puniceicoccales</taxon>
        <taxon>Cerasicoccaceae</taxon>
        <taxon>Rubellicoccus</taxon>
    </lineage>
</organism>
<dbReference type="KEGG" id="puo:RZN69_07525"/>
<dbReference type="PROSITE" id="PS50075">
    <property type="entry name" value="CARRIER"/>
    <property type="match status" value="1"/>
</dbReference>
<evidence type="ECO:0000313" key="2">
    <source>
        <dbReference type="EMBL" id="WOO42939.1"/>
    </source>
</evidence>
<dbReference type="EMBL" id="CP136920">
    <property type="protein sequence ID" value="WOO42939.1"/>
    <property type="molecule type" value="Genomic_DNA"/>
</dbReference>
<reference evidence="2 3" key="1">
    <citation type="submission" date="2023-10" db="EMBL/GenBank/DDBJ databases">
        <title>Rubellicoccus peritrichatus gen. nov., sp. nov., isolated from an algae of coral reef tank.</title>
        <authorList>
            <person name="Luo J."/>
        </authorList>
    </citation>
    <scope>NUCLEOTIDE SEQUENCE [LARGE SCALE GENOMIC DNA]</scope>
    <source>
        <strain evidence="2 3">CR14</strain>
    </source>
</reference>
<dbReference type="Pfam" id="PF00550">
    <property type="entry name" value="PP-binding"/>
    <property type="match status" value="1"/>
</dbReference>
<dbReference type="SUPFAM" id="SSF47336">
    <property type="entry name" value="ACP-like"/>
    <property type="match status" value="1"/>
</dbReference>
<dbReference type="Proteomes" id="UP001304300">
    <property type="component" value="Chromosome"/>
</dbReference>
<dbReference type="InterPro" id="IPR036736">
    <property type="entry name" value="ACP-like_sf"/>
</dbReference>
<dbReference type="Gene3D" id="1.10.1200.10">
    <property type="entry name" value="ACP-like"/>
    <property type="match status" value="1"/>
</dbReference>